<keyword evidence="4" id="KW-0378">Hydrolase</keyword>
<dbReference type="RefSeq" id="WP_136652817.1">
    <property type="nucleotide sequence ID" value="NZ_RXIR01000006.1"/>
</dbReference>
<feature type="transmembrane region" description="Helical" evidence="2">
    <location>
        <begin position="81"/>
        <end position="101"/>
    </location>
</feature>
<evidence type="ECO:0000259" key="3">
    <source>
        <dbReference type="Pfam" id="PF02517"/>
    </source>
</evidence>
<dbReference type="AlphaFoldDB" id="A0A6C1TXY6"/>
<proteinExistence type="predicted"/>
<evidence type="ECO:0000313" key="4">
    <source>
        <dbReference type="EMBL" id="TVS29247.1"/>
    </source>
</evidence>
<dbReference type="EMBL" id="RXIR01000006">
    <property type="protein sequence ID" value="TVS29247.1"/>
    <property type="molecule type" value="Genomic_DNA"/>
</dbReference>
<evidence type="ECO:0000313" key="5">
    <source>
        <dbReference type="Proteomes" id="UP000336646"/>
    </source>
</evidence>
<accession>A0A6C1TXY6</accession>
<feature type="region of interest" description="Disordered" evidence="1">
    <location>
        <begin position="327"/>
        <end position="358"/>
    </location>
</feature>
<feature type="transmembrane region" description="Helical" evidence="2">
    <location>
        <begin position="122"/>
        <end position="141"/>
    </location>
</feature>
<evidence type="ECO:0000256" key="2">
    <source>
        <dbReference type="SAM" id="Phobius"/>
    </source>
</evidence>
<keyword evidence="4" id="KW-0645">Protease</keyword>
<dbReference type="GO" id="GO:0008237">
    <property type="term" value="F:metallopeptidase activity"/>
    <property type="evidence" value="ECO:0007669"/>
    <property type="project" value="UniProtKB-KW"/>
</dbReference>
<dbReference type="Proteomes" id="UP000336646">
    <property type="component" value="Unassembled WGS sequence"/>
</dbReference>
<organism evidence="4 5">
    <name type="scientific">Corynebacterium sanguinis</name>
    <dbReference type="NCBI Taxonomy" id="2594913"/>
    <lineage>
        <taxon>Bacteria</taxon>
        <taxon>Bacillati</taxon>
        <taxon>Actinomycetota</taxon>
        <taxon>Actinomycetes</taxon>
        <taxon>Mycobacteriales</taxon>
        <taxon>Corynebacteriaceae</taxon>
        <taxon>Corynebacterium</taxon>
    </lineage>
</organism>
<keyword evidence="4" id="KW-0482">Metalloprotease</keyword>
<keyword evidence="2" id="KW-1133">Transmembrane helix</keyword>
<dbReference type="Pfam" id="PF02517">
    <property type="entry name" value="Rce1-like"/>
    <property type="match status" value="1"/>
</dbReference>
<dbReference type="GO" id="GO:0006508">
    <property type="term" value="P:proteolysis"/>
    <property type="evidence" value="ECO:0007669"/>
    <property type="project" value="UniProtKB-KW"/>
</dbReference>
<evidence type="ECO:0000256" key="1">
    <source>
        <dbReference type="SAM" id="MobiDB-lite"/>
    </source>
</evidence>
<keyword evidence="2" id="KW-0472">Membrane</keyword>
<dbReference type="GO" id="GO:0004175">
    <property type="term" value="F:endopeptidase activity"/>
    <property type="evidence" value="ECO:0007669"/>
    <property type="project" value="UniProtKB-ARBA"/>
</dbReference>
<comment type="caution">
    <text evidence="4">The sequence shown here is derived from an EMBL/GenBank/DDBJ whole genome shotgun (WGS) entry which is preliminary data.</text>
</comment>
<gene>
    <name evidence="4" type="ORF">EKI59_04125</name>
</gene>
<feature type="transmembrane region" description="Helical" evidence="2">
    <location>
        <begin position="153"/>
        <end position="170"/>
    </location>
</feature>
<feature type="compositionally biased region" description="Basic and acidic residues" evidence="1">
    <location>
        <begin position="342"/>
        <end position="351"/>
    </location>
</feature>
<dbReference type="GO" id="GO:0080120">
    <property type="term" value="P:CAAX-box protein maturation"/>
    <property type="evidence" value="ECO:0007669"/>
    <property type="project" value="UniProtKB-ARBA"/>
</dbReference>
<protein>
    <submittedName>
        <fullName evidence="4">CPBP family intramembrane metalloprotease</fullName>
    </submittedName>
</protein>
<name>A0A6C1TXY6_9CORY</name>
<dbReference type="InterPro" id="IPR003675">
    <property type="entry name" value="Rce1/LyrA-like_dom"/>
</dbReference>
<keyword evidence="2" id="KW-0812">Transmembrane</keyword>
<feature type="transmembrane region" description="Helical" evidence="2">
    <location>
        <begin position="29"/>
        <end position="57"/>
    </location>
</feature>
<sequence length="358" mass="38856">MTPSTTLVYHRASLEPTLRRTPYRRWRPALEFVVALVLFFLIQALFTAVFLFTSFGIGVDMEWLYSLIIDPDLGTNPVNMAFFYGAIALSGIAAFIAAWLGGRRPRALLSVTGRIRWRIVRLSLLLIGVPPALALVVDAIIHRGIPAPLDGTFWVSAAICVSLIPLQCAAEELVFRGSLPQALGAWIRSPWVVYAISLPLFVFGHTYSAGGLVSVAVFAAFTSLLVHRTGGLEAAIVLHSVNNMSLAYADFAGITELIDVSNRPLVSAAAYLLQYAGALVVLVVLARYAPRTPGPPPGWFPGPGWYAGWPAVATRLGAGQPQIARKPFHRPPKQHGGVVKRPIAEVPEHFARNQPNNP</sequence>
<feature type="transmembrane region" description="Helical" evidence="2">
    <location>
        <begin position="265"/>
        <end position="286"/>
    </location>
</feature>
<feature type="transmembrane region" description="Helical" evidence="2">
    <location>
        <begin position="191"/>
        <end position="221"/>
    </location>
</feature>
<dbReference type="OrthoDB" id="2680086at2"/>
<reference evidence="4 5" key="1">
    <citation type="submission" date="2018-12" db="EMBL/GenBank/DDBJ databases">
        <title>Corynebacterium sanguinis sp. nov., a clinically-associated and environmental corynebacterium.</title>
        <authorList>
            <person name="Gonzales-Siles L."/>
            <person name="Jaen-Luchoro D."/>
            <person name="Cardew S."/>
            <person name="Inganas E."/>
            <person name="Ohlen M."/>
            <person name="Jensie-Markopolous S."/>
            <person name="Pinyeiro-Iglesias B."/>
            <person name="Molin K."/>
            <person name="Skovbjerg S."/>
            <person name="Svensson-Stadler L."/>
            <person name="Funke G."/>
            <person name="Moore E.R.B."/>
        </authorList>
    </citation>
    <scope>NUCLEOTIDE SEQUENCE [LARGE SCALE GENOMIC DNA]</scope>
    <source>
        <strain evidence="4 5">58734</strain>
    </source>
</reference>
<feature type="domain" description="CAAX prenyl protease 2/Lysostaphin resistance protein A-like" evidence="3">
    <location>
        <begin position="157"/>
        <end position="244"/>
    </location>
</feature>